<reference evidence="2" key="2">
    <citation type="submission" date="2020-11" db="EMBL/GenBank/DDBJ databases">
        <authorList>
            <person name="McCartney M.A."/>
            <person name="Auch B."/>
            <person name="Kono T."/>
            <person name="Mallez S."/>
            <person name="Becker A."/>
            <person name="Gohl D.M."/>
            <person name="Silverstein K.A.T."/>
            <person name="Koren S."/>
            <person name="Bechman K.B."/>
            <person name="Herman A."/>
            <person name="Abrahante J.E."/>
            <person name="Garbe J."/>
        </authorList>
    </citation>
    <scope>NUCLEOTIDE SEQUENCE</scope>
    <source>
        <strain evidence="2">Duluth1</strain>
        <tissue evidence="2">Whole animal</tissue>
    </source>
</reference>
<evidence type="ECO:0000313" key="2">
    <source>
        <dbReference type="EMBL" id="KAH3785114.1"/>
    </source>
</evidence>
<comment type="caution">
    <text evidence="2">The sequence shown here is derived from an EMBL/GenBank/DDBJ whole genome shotgun (WGS) entry which is preliminary data.</text>
</comment>
<reference evidence="2" key="1">
    <citation type="journal article" date="2019" name="bioRxiv">
        <title>The Genome of the Zebra Mussel, Dreissena polymorpha: A Resource for Invasive Species Research.</title>
        <authorList>
            <person name="McCartney M.A."/>
            <person name="Auch B."/>
            <person name="Kono T."/>
            <person name="Mallez S."/>
            <person name="Zhang Y."/>
            <person name="Obille A."/>
            <person name="Becker A."/>
            <person name="Abrahante J.E."/>
            <person name="Garbe J."/>
            <person name="Badalamenti J.P."/>
            <person name="Herman A."/>
            <person name="Mangelson H."/>
            <person name="Liachko I."/>
            <person name="Sullivan S."/>
            <person name="Sone E.D."/>
            <person name="Koren S."/>
            <person name="Silverstein K.A.T."/>
            <person name="Beckman K.B."/>
            <person name="Gohl D.M."/>
        </authorList>
    </citation>
    <scope>NUCLEOTIDE SEQUENCE</scope>
    <source>
        <strain evidence="2">Duluth1</strain>
        <tissue evidence="2">Whole animal</tissue>
    </source>
</reference>
<accession>A0A9D4ESS1</accession>
<evidence type="ECO:0000313" key="3">
    <source>
        <dbReference type="Proteomes" id="UP000828390"/>
    </source>
</evidence>
<organism evidence="2 3">
    <name type="scientific">Dreissena polymorpha</name>
    <name type="common">Zebra mussel</name>
    <name type="synonym">Mytilus polymorpha</name>
    <dbReference type="NCBI Taxonomy" id="45954"/>
    <lineage>
        <taxon>Eukaryota</taxon>
        <taxon>Metazoa</taxon>
        <taxon>Spiralia</taxon>
        <taxon>Lophotrochozoa</taxon>
        <taxon>Mollusca</taxon>
        <taxon>Bivalvia</taxon>
        <taxon>Autobranchia</taxon>
        <taxon>Heteroconchia</taxon>
        <taxon>Euheterodonta</taxon>
        <taxon>Imparidentia</taxon>
        <taxon>Neoheterodontei</taxon>
        <taxon>Myida</taxon>
        <taxon>Dreissenoidea</taxon>
        <taxon>Dreissenidae</taxon>
        <taxon>Dreissena</taxon>
    </lineage>
</organism>
<sequence length="85" mass="9529">MRTSPIVLFIENGKSNKADRSMRTPTVMFRSAFPSHSITTTDESEPHMRPPNHPKIKARTCSVVQSILVNKLVIGTSLCYTRSLL</sequence>
<name>A0A9D4ESS1_DREPO</name>
<gene>
    <name evidence="2" type="ORF">DPMN_163198</name>
</gene>
<protein>
    <submittedName>
        <fullName evidence="2">Uncharacterized protein</fullName>
    </submittedName>
</protein>
<dbReference type="Proteomes" id="UP000828390">
    <property type="component" value="Unassembled WGS sequence"/>
</dbReference>
<feature type="region of interest" description="Disordered" evidence="1">
    <location>
        <begin position="36"/>
        <end position="56"/>
    </location>
</feature>
<dbReference type="EMBL" id="JAIWYP010000008">
    <property type="protein sequence ID" value="KAH3785114.1"/>
    <property type="molecule type" value="Genomic_DNA"/>
</dbReference>
<proteinExistence type="predicted"/>
<dbReference type="AlphaFoldDB" id="A0A9D4ESS1"/>
<evidence type="ECO:0000256" key="1">
    <source>
        <dbReference type="SAM" id="MobiDB-lite"/>
    </source>
</evidence>
<keyword evidence="3" id="KW-1185">Reference proteome</keyword>